<proteinExistence type="predicted"/>
<feature type="compositionally biased region" description="Basic and acidic residues" evidence="1">
    <location>
        <begin position="22"/>
        <end position="31"/>
    </location>
</feature>
<reference evidence="2" key="1">
    <citation type="submission" date="2018-06" db="EMBL/GenBank/DDBJ databases">
        <authorList>
            <person name="Zhirakovskaya E."/>
        </authorList>
    </citation>
    <scope>NUCLEOTIDE SEQUENCE</scope>
</reference>
<protein>
    <submittedName>
        <fullName evidence="2">Uncharacterized protein</fullName>
    </submittedName>
</protein>
<dbReference type="AlphaFoldDB" id="A0A3B0XZN5"/>
<accession>A0A3B0XZN5</accession>
<name>A0A3B0XZN5_9ZZZZ</name>
<sequence length="41" mass="4962">MRVTHLMQVSIFENYSEYEQGAELKKHEQNSRSRKNTINTY</sequence>
<gene>
    <name evidence="2" type="ORF">MNBD_GAMMA08-2050</name>
</gene>
<evidence type="ECO:0000313" key="2">
    <source>
        <dbReference type="EMBL" id="VAW67339.1"/>
    </source>
</evidence>
<feature type="region of interest" description="Disordered" evidence="1">
    <location>
        <begin position="22"/>
        <end position="41"/>
    </location>
</feature>
<organism evidence="2">
    <name type="scientific">hydrothermal vent metagenome</name>
    <dbReference type="NCBI Taxonomy" id="652676"/>
    <lineage>
        <taxon>unclassified sequences</taxon>
        <taxon>metagenomes</taxon>
        <taxon>ecological metagenomes</taxon>
    </lineage>
</organism>
<dbReference type="EMBL" id="UOFH01000381">
    <property type="protein sequence ID" value="VAW67339.1"/>
    <property type="molecule type" value="Genomic_DNA"/>
</dbReference>
<evidence type="ECO:0000256" key="1">
    <source>
        <dbReference type="SAM" id="MobiDB-lite"/>
    </source>
</evidence>